<gene>
    <name evidence="1" type="ORF">HMPREF0179_02526</name>
</gene>
<dbReference type="AlphaFoldDB" id="E5Y8K8"/>
<evidence type="ECO:0000313" key="1">
    <source>
        <dbReference type="EMBL" id="EFV43664.1"/>
    </source>
</evidence>
<protein>
    <submittedName>
        <fullName evidence="1">Uncharacterized protein</fullName>
    </submittedName>
</protein>
<reference evidence="1 2" key="2">
    <citation type="submission" date="2013-04" db="EMBL/GenBank/DDBJ databases">
        <title>The Genome Sequence of Bilophila wadsworthia 3_1_6.</title>
        <authorList>
            <consortium name="The Broad Institute Genomics Platform"/>
            <person name="Earl A."/>
            <person name="Ward D."/>
            <person name="Feldgarden M."/>
            <person name="Gevers D."/>
            <person name="Sibley C."/>
            <person name="Strauss J."/>
            <person name="Allen-Vercoe E."/>
            <person name="Walker B."/>
            <person name="Young S."/>
            <person name="Zeng Q."/>
            <person name="Gargeya S."/>
            <person name="Fitzgerald M."/>
            <person name="Haas B."/>
            <person name="Abouelleil A."/>
            <person name="Allen A.W."/>
            <person name="Alvarado L."/>
            <person name="Arachchi H.M."/>
            <person name="Berlin A.M."/>
            <person name="Chapman S.B."/>
            <person name="Gainer-Dewar J."/>
            <person name="Goldberg J."/>
            <person name="Griggs A."/>
            <person name="Gujja S."/>
            <person name="Hansen M."/>
            <person name="Howarth C."/>
            <person name="Imamovic A."/>
            <person name="Ireland A."/>
            <person name="Larimer J."/>
            <person name="McCowan C."/>
            <person name="Murphy C."/>
            <person name="Pearson M."/>
            <person name="Poon T.W."/>
            <person name="Priest M."/>
            <person name="Roberts A."/>
            <person name="Saif S."/>
            <person name="Shea T."/>
            <person name="Sisk P."/>
            <person name="Sykes S."/>
            <person name="Wortman J."/>
            <person name="Nusbaum C."/>
            <person name="Birren B."/>
        </authorList>
    </citation>
    <scope>NUCLEOTIDE SEQUENCE [LARGE SCALE GENOMIC DNA]</scope>
    <source>
        <strain evidence="1 2">3_1_6</strain>
    </source>
</reference>
<organism evidence="1 2">
    <name type="scientific">Bilophila wadsworthia (strain 3_1_6)</name>
    <dbReference type="NCBI Taxonomy" id="563192"/>
    <lineage>
        <taxon>Bacteria</taxon>
        <taxon>Pseudomonadati</taxon>
        <taxon>Thermodesulfobacteriota</taxon>
        <taxon>Desulfovibrionia</taxon>
        <taxon>Desulfovibrionales</taxon>
        <taxon>Desulfovibrionaceae</taxon>
        <taxon>Bilophila</taxon>
    </lineage>
</organism>
<reference evidence="1 2" key="1">
    <citation type="submission" date="2010-10" db="EMBL/GenBank/DDBJ databases">
        <authorList>
            <consortium name="The Broad Institute Genome Sequencing Platform"/>
            <person name="Ward D."/>
            <person name="Earl A."/>
            <person name="Feldgarden M."/>
            <person name="Young S.K."/>
            <person name="Gargeya S."/>
            <person name="Zeng Q."/>
            <person name="Alvarado L."/>
            <person name="Berlin A."/>
            <person name="Bochicchio J."/>
            <person name="Chapman S.B."/>
            <person name="Chen Z."/>
            <person name="Freedman E."/>
            <person name="Gellesch M."/>
            <person name="Goldberg J."/>
            <person name="Griggs A."/>
            <person name="Gujja S."/>
            <person name="Heilman E."/>
            <person name="Heiman D."/>
            <person name="Howarth C."/>
            <person name="Mehta T."/>
            <person name="Neiman D."/>
            <person name="Pearson M."/>
            <person name="Roberts A."/>
            <person name="Saif S."/>
            <person name="Shea T."/>
            <person name="Shenoy N."/>
            <person name="Sisk P."/>
            <person name="Stolte C."/>
            <person name="Sykes S."/>
            <person name="White J."/>
            <person name="Yandava C."/>
            <person name="Allen-Vercoe E."/>
            <person name="Sibley C."/>
            <person name="Ambrose C.E."/>
            <person name="Strauss J."/>
            <person name="Daigneault M."/>
            <person name="Haas B."/>
            <person name="Nusbaum C."/>
            <person name="Birren B."/>
        </authorList>
    </citation>
    <scope>NUCLEOTIDE SEQUENCE [LARGE SCALE GENOMIC DNA]</scope>
    <source>
        <strain evidence="1 2">3_1_6</strain>
    </source>
</reference>
<comment type="caution">
    <text evidence="1">The sequence shown here is derived from an EMBL/GenBank/DDBJ whole genome shotgun (WGS) entry which is preliminary data.</text>
</comment>
<dbReference type="RefSeq" id="WP_005028386.1">
    <property type="nucleotide sequence ID" value="NZ_KE150238.1"/>
</dbReference>
<name>E5Y8K8_BILW3</name>
<accession>E5Y8K8</accession>
<keyword evidence="2" id="KW-1185">Reference proteome</keyword>
<dbReference type="OrthoDB" id="5455807at2"/>
<dbReference type="EMBL" id="ADCP02000001">
    <property type="protein sequence ID" value="EFV43664.1"/>
    <property type="molecule type" value="Genomic_DNA"/>
</dbReference>
<dbReference type="GeneID" id="78085656"/>
<proteinExistence type="predicted"/>
<dbReference type="HOGENOM" id="CLU_156444_0_0_7"/>
<dbReference type="STRING" id="563192.HMPREF0179_02526"/>
<dbReference type="eggNOG" id="ENOG502ZYPN">
    <property type="taxonomic scope" value="Bacteria"/>
</dbReference>
<dbReference type="Proteomes" id="UP000006034">
    <property type="component" value="Unassembled WGS sequence"/>
</dbReference>
<sequence>MTDDALTSRANVVLHLDNGAEMQFSGRPFAGGSWFDDETGELTRQKLYTTESGEHVYSIVTGKGQQRSRRAYRVSLHGEACTINDGRTEMTLDLEMLMLAVRALSGLEKDDAPTLDMVEETLRAANC</sequence>
<evidence type="ECO:0000313" key="2">
    <source>
        <dbReference type="Proteomes" id="UP000006034"/>
    </source>
</evidence>